<gene>
    <name evidence="5" type="ORF">RGQ13_09640</name>
</gene>
<evidence type="ECO:0000313" key="6">
    <source>
        <dbReference type="Proteomes" id="UP001258994"/>
    </source>
</evidence>
<dbReference type="GO" id="GO:0016787">
    <property type="term" value="F:hydrolase activity"/>
    <property type="evidence" value="ECO:0007669"/>
    <property type="project" value="UniProtKB-KW"/>
</dbReference>
<evidence type="ECO:0000256" key="3">
    <source>
        <dbReference type="PROSITE-ProRule" id="PRU10038"/>
    </source>
</evidence>
<keyword evidence="6" id="KW-1185">Reference proteome</keyword>
<evidence type="ECO:0000259" key="4">
    <source>
        <dbReference type="Pfam" id="PF07859"/>
    </source>
</evidence>
<proteinExistence type="inferred from homology"/>
<dbReference type="Proteomes" id="UP001258994">
    <property type="component" value="Chromosome"/>
</dbReference>
<dbReference type="PANTHER" id="PTHR48081">
    <property type="entry name" value="AB HYDROLASE SUPERFAMILY PROTEIN C4A8.06C"/>
    <property type="match status" value="1"/>
</dbReference>
<dbReference type="InterPro" id="IPR050300">
    <property type="entry name" value="GDXG_lipolytic_enzyme"/>
</dbReference>
<dbReference type="PANTHER" id="PTHR48081:SF30">
    <property type="entry name" value="ACETYL-HYDROLASE LIPR-RELATED"/>
    <property type="match status" value="1"/>
</dbReference>
<sequence length="350" mass="38512">MPELNITSSQKVSNAAIDANDKSKIIFINDKISWQAKLLNSVLLKRILKPLISKVTKEELDVKASRSGVKYFDKLAAKHKSTKAKNSDSQTLNQQNPEQFSTRNLANVPCSYLETTSTNERILLYFHGGGFCIHLPKTYEHFVGKLAQDLNANAFMPNYRLAPEHPFPAGIDDCLNVYKQLLKIGYQAKNIIISGDSAGGNLTLTTLIQIRDQNLPAPAAAILISPATDVSTSGFELMAENSGKDSVFTIDALKTLTLNYTTAAIGGDNKLVSPLLNDLHGLPAMQFHVGSTELLLNNSVRANDKANKAGTDSQLVIWNNMPHVHPLFTWLPESKRALNMMVNFADKHLI</sequence>
<name>A0ABY9TZA8_9GAMM</name>
<dbReference type="PROSITE" id="PS01174">
    <property type="entry name" value="LIPASE_GDXG_SER"/>
    <property type="match status" value="1"/>
</dbReference>
<feature type="active site" evidence="3">
    <location>
        <position position="197"/>
    </location>
</feature>
<reference evidence="6" key="1">
    <citation type="submission" date="2023-09" db="EMBL/GenBank/DDBJ databases">
        <authorList>
            <person name="Zhang C."/>
        </authorList>
    </citation>
    <scope>NUCLEOTIDE SEQUENCE [LARGE SCALE GENOMIC DNA]</scope>
    <source>
        <strain evidence="6">SQ149</strain>
    </source>
</reference>
<dbReference type="RefSeq" id="WP_348393342.1">
    <property type="nucleotide sequence ID" value="NZ_CP134145.1"/>
</dbReference>
<protein>
    <submittedName>
        <fullName evidence="5">Alpha/beta hydrolase</fullName>
    </submittedName>
</protein>
<accession>A0ABY9TZA8</accession>
<dbReference type="SUPFAM" id="SSF53474">
    <property type="entry name" value="alpha/beta-Hydrolases"/>
    <property type="match status" value="1"/>
</dbReference>
<dbReference type="EMBL" id="CP134145">
    <property type="protein sequence ID" value="WNC74235.1"/>
    <property type="molecule type" value="Genomic_DNA"/>
</dbReference>
<dbReference type="Gene3D" id="3.40.50.1820">
    <property type="entry name" value="alpha/beta hydrolase"/>
    <property type="match status" value="1"/>
</dbReference>
<dbReference type="InterPro" id="IPR033140">
    <property type="entry name" value="Lipase_GDXG_put_SER_AS"/>
</dbReference>
<keyword evidence="2 5" id="KW-0378">Hydrolase</keyword>
<dbReference type="InterPro" id="IPR029058">
    <property type="entry name" value="AB_hydrolase_fold"/>
</dbReference>
<feature type="domain" description="Alpha/beta hydrolase fold-3" evidence="4">
    <location>
        <begin position="123"/>
        <end position="324"/>
    </location>
</feature>
<evidence type="ECO:0000256" key="2">
    <source>
        <dbReference type="ARBA" id="ARBA00022801"/>
    </source>
</evidence>
<comment type="similarity">
    <text evidence="1">Belongs to the 'GDXG' lipolytic enzyme family.</text>
</comment>
<evidence type="ECO:0000313" key="5">
    <source>
        <dbReference type="EMBL" id="WNC74235.1"/>
    </source>
</evidence>
<dbReference type="Pfam" id="PF07859">
    <property type="entry name" value="Abhydrolase_3"/>
    <property type="match status" value="1"/>
</dbReference>
<dbReference type="InterPro" id="IPR013094">
    <property type="entry name" value="AB_hydrolase_3"/>
</dbReference>
<organism evidence="5 6">
    <name type="scientific">Thalassotalea psychrophila</name>
    <dbReference type="NCBI Taxonomy" id="3065647"/>
    <lineage>
        <taxon>Bacteria</taxon>
        <taxon>Pseudomonadati</taxon>
        <taxon>Pseudomonadota</taxon>
        <taxon>Gammaproteobacteria</taxon>
        <taxon>Alteromonadales</taxon>
        <taxon>Colwelliaceae</taxon>
        <taxon>Thalassotalea</taxon>
    </lineage>
</organism>
<evidence type="ECO:0000256" key="1">
    <source>
        <dbReference type="ARBA" id="ARBA00010515"/>
    </source>
</evidence>